<accession>A0ABS1SU24</accession>
<dbReference type="Pfam" id="PF17775">
    <property type="entry name" value="YchJ_M-like"/>
    <property type="match status" value="1"/>
</dbReference>
<dbReference type="SUPFAM" id="SSF103642">
    <property type="entry name" value="Sec-C motif"/>
    <property type="match status" value="1"/>
</dbReference>
<dbReference type="SUPFAM" id="SSF54427">
    <property type="entry name" value="NTF2-like"/>
    <property type="match status" value="1"/>
</dbReference>
<organism evidence="2 3">
    <name type="scientific">Shewanella schlegeliana</name>
    <dbReference type="NCBI Taxonomy" id="190308"/>
    <lineage>
        <taxon>Bacteria</taxon>
        <taxon>Pseudomonadati</taxon>
        <taxon>Pseudomonadota</taxon>
        <taxon>Gammaproteobacteria</taxon>
        <taxon>Alteromonadales</taxon>
        <taxon>Shewanellaceae</taxon>
        <taxon>Shewanella</taxon>
    </lineage>
</organism>
<protein>
    <submittedName>
        <fullName evidence="2">YchJ family protein</fullName>
    </submittedName>
</protein>
<name>A0ABS1SU24_9GAMM</name>
<dbReference type="InterPro" id="IPR032710">
    <property type="entry name" value="NTF2-like_dom_sf"/>
</dbReference>
<dbReference type="Proteomes" id="UP000604898">
    <property type="component" value="Unassembled WGS sequence"/>
</dbReference>
<proteinExistence type="predicted"/>
<dbReference type="Gene3D" id="3.10.450.50">
    <property type="match status" value="1"/>
</dbReference>
<evidence type="ECO:0000313" key="3">
    <source>
        <dbReference type="Proteomes" id="UP000604898"/>
    </source>
</evidence>
<dbReference type="PANTHER" id="PTHR33747:SF1">
    <property type="entry name" value="ADENYLATE CYCLASE-ASSOCIATED CAP C-TERMINAL DOMAIN-CONTAINING PROTEIN"/>
    <property type="match status" value="1"/>
</dbReference>
<reference evidence="2 3" key="1">
    <citation type="submission" date="2021-01" db="EMBL/GenBank/DDBJ databases">
        <title>Genome sequence of Shewanella schlegeliana JCM 11561.</title>
        <authorList>
            <person name="Zhang H."/>
            <person name="Li C."/>
        </authorList>
    </citation>
    <scope>NUCLEOTIDE SEQUENCE [LARGE SCALE GENOMIC DNA]</scope>
    <source>
        <strain evidence="2 3">JCM 11561</strain>
    </source>
</reference>
<sequence length="159" mass="18387">MTNNKFSADSLCPCCSGANYQDCCQPLHQQKQIAQTPEQLMRSRFCAFFLKEYRYLIETHHSDHLDGLNEQALAQDPLPQWLSLDIISSEQDGDTGQVCFQAWYKLENELDAIHETSDFIKQDGRWFYTQGEQKTPILPKRNDKCVCHSGKKFKQCCAK</sequence>
<dbReference type="InterPro" id="IPR048469">
    <property type="entry name" value="YchJ-like_M"/>
</dbReference>
<dbReference type="EMBL" id="JAESVD010000001">
    <property type="protein sequence ID" value="MBL4912041.1"/>
    <property type="molecule type" value="Genomic_DNA"/>
</dbReference>
<dbReference type="RefSeq" id="WP_202720265.1">
    <property type="nucleotide sequence ID" value="NZ_BPEX01000018.1"/>
</dbReference>
<evidence type="ECO:0000259" key="1">
    <source>
        <dbReference type="Pfam" id="PF17775"/>
    </source>
</evidence>
<comment type="caution">
    <text evidence="2">The sequence shown here is derived from an EMBL/GenBank/DDBJ whole genome shotgun (WGS) entry which is preliminary data.</text>
</comment>
<feature type="domain" description="YchJ-like middle NTF2-like" evidence="1">
    <location>
        <begin position="36"/>
        <end position="131"/>
    </location>
</feature>
<gene>
    <name evidence="2" type="ORF">JMA39_02665</name>
</gene>
<dbReference type="PANTHER" id="PTHR33747">
    <property type="entry name" value="UPF0225 PROTEIN SCO1677"/>
    <property type="match status" value="1"/>
</dbReference>
<dbReference type="InterPro" id="IPR004027">
    <property type="entry name" value="SEC_C_motif"/>
</dbReference>
<keyword evidence="3" id="KW-1185">Reference proteome</keyword>
<dbReference type="NCBIfam" id="NF002486">
    <property type="entry name" value="PRK01752.1"/>
    <property type="match status" value="1"/>
</dbReference>
<dbReference type="Pfam" id="PF02810">
    <property type="entry name" value="SEC-C"/>
    <property type="match status" value="1"/>
</dbReference>
<evidence type="ECO:0000313" key="2">
    <source>
        <dbReference type="EMBL" id="MBL4912041.1"/>
    </source>
</evidence>